<dbReference type="EMBL" id="PIPV01000004">
    <property type="protein sequence ID" value="RUO55068.1"/>
    <property type="molecule type" value="Genomic_DNA"/>
</dbReference>
<dbReference type="SUPFAM" id="SSF47226">
    <property type="entry name" value="Histidine-containing phosphotransfer domain, HPT domain"/>
    <property type="match status" value="1"/>
</dbReference>
<keyword evidence="4" id="KW-0808">Transferase</keyword>
<accession>A0A432Y292</accession>
<evidence type="ECO:0000256" key="2">
    <source>
        <dbReference type="PROSITE-ProRule" id="PRU00110"/>
    </source>
</evidence>
<organism evidence="4 5">
    <name type="scientific">Idiomarina fontislapidosi</name>
    <dbReference type="NCBI Taxonomy" id="263723"/>
    <lineage>
        <taxon>Bacteria</taxon>
        <taxon>Pseudomonadati</taxon>
        <taxon>Pseudomonadota</taxon>
        <taxon>Gammaproteobacteria</taxon>
        <taxon>Alteromonadales</taxon>
        <taxon>Idiomarinaceae</taxon>
        <taxon>Idiomarina</taxon>
    </lineage>
</organism>
<dbReference type="Gene3D" id="1.20.120.160">
    <property type="entry name" value="HPT domain"/>
    <property type="match status" value="1"/>
</dbReference>
<reference evidence="5" key="1">
    <citation type="journal article" date="2018" name="Front. Microbiol.">
        <title>Genome-Based Analysis Reveals the Taxonomy and Diversity of the Family Idiomarinaceae.</title>
        <authorList>
            <person name="Liu Y."/>
            <person name="Lai Q."/>
            <person name="Shao Z."/>
        </authorList>
    </citation>
    <scope>NUCLEOTIDE SEQUENCE [LARGE SCALE GENOMIC DNA]</scope>
    <source>
        <strain evidence="5">F23</strain>
    </source>
</reference>
<dbReference type="AlphaFoldDB" id="A0A432Y292"/>
<keyword evidence="1" id="KW-0902">Two-component regulatory system</keyword>
<keyword evidence="4" id="KW-0418">Kinase</keyword>
<dbReference type="Pfam" id="PF01627">
    <property type="entry name" value="Hpt"/>
    <property type="match status" value="1"/>
</dbReference>
<dbReference type="InterPro" id="IPR036641">
    <property type="entry name" value="HPT_dom_sf"/>
</dbReference>
<dbReference type="GO" id="GO:0004672">
    <property type="term" value="F:protein kinase activity"/>
    <property type="evidence" value="ECO:0007669"/>
    <property type="project" value="UniProtKB-ARBA"/>
</dbReference>
<keyword evidence="2" id="KW-0597">Phosphoprotein</keyword>
<comment type="caution">
    <text evidence="4">The sequence shown here is derived from an EMBL/GenBank/DDBJ whole genome shotgun (WGS) entry which is preliminary data.</text>
</comment>
<dbReference type="Proteomes" id="UP000287330">
    <property type="component" value="Unassembled WGS sequence"/>
</dbReference>
<feature type="modified residue" description="Phosphohistidine" evidence="2">
    <location>
        <position position="59"/>
    </location>
</feature>
<protein>
    <submittedName>
        <fullName evidence="4">Histidine kinase</fullName>
    </submittedName>
</protein>
<evidence type="ECO:0000256" key="1">
    <source>
        <dbReference type="ARBA" id="ARBA00023012"/>
    </source>
</evidence>
<dbReference type="OrthoDB" id="7065606at2"/>
<name>A0A432Y292_9GAMM</name>
<dbReference type="RefSeq" id="WP_110574111.1">
    <property type="nucleotide sequence ID" value="NZ_PIPV01000004.1"/>
</dbReference>
<dbReference type="InterPro" id="IPR008207">
    <property type="entry name" value="Sig_transdc_His_kin_Hpt_dom"/>
</dbReference>
<dbReference type="PROSITE" id="PS50894">
    <property type="entry name" value="HPT"/>
    <property type="match status" value="1"/>
</dbReference>
<evidence type="ECO:0000313" key="4">
    <source>
        <dbReference type="EMBL" id="RUO55068.1"/>
    </source>
</evidence>
<keyword evidence="5" id="KW-1185">Reference proteome</keyword>
<evidence type="ECO:0000313" key="5">
    <source>
        <dbReference type="Proteomes" id="UP000287330"/>
    </source>
</evidence>
<dbReference type="GO" id="GO:0000160">
    <property type="term" value="P:phosphorelay signal transduction system"/>
    <property type="evidence" value="ECO:0007669"/>
    <property type="project" value="UniProtKB-KW"/>
</dbReference>
<proteinExistence type="predicted"/>
<evidence type="ECO:0000259" key="3">
    <source>
        <dbReference type="PROSITE" id="PS50894"/>
    </source>
</evidence>
<gene>
    <name evidence="4" type="ORF">CWE25_06720</name>
</gene>
<sequence length="117" mass="13472">MTNSDVLDTELLTQYYESLGKEGLMLSLETFDSVIKDYASVLQTAVDSEDEEAVRSQAHKIKGACRSVGLKALAVYMENIEKHQWNWAQAEQWLLNWADSVTPHRQQIDMWLEQKSH</sequence>
<feature type="domain" description="HPt" evidence="3">
    <location>
        <begin position="20"/>
        <end position="117"/>
    </location>
</feature>